<gene>
    <name evidence="1" type="ORF">PILCRDRAFT_812535</name>
</gene>
<evidence type="ECO:0000313" key="1">
    <source>
        <dbReference type="EMBL" id="KIM89734.1"/>
    </source>
</evidence>
<reference evidence="2" key="2">
    <citation type="submission" date="2015-01" db="EMBL/GenBank/DDBJ databases">
        <title>Evolutionary Origins and Diversification of the Mycorrhizal Mutualists.</title>
        <authorList>
            <consortium name="DOE Joint Genome Institute"/>
            <consortium name="Mycorrhizal Genomics Consortium"/>
            <person name="Kohler A."/>
            <person name="Kuo A."/>
            <person name="Nagy L.G."/>
            <person name="Floudas D."/>
            <person name="Copeland A."/>
            <person name="Barry K.W."/>
            <person name="Cichocki N."/>
            <person name="Veneault-Fourrey C."/>
            <person name="LaButti K."/>
            <person name="Lindquist E.A."/>
            <person name="Lipzen A."/>
            <person name="Lundell T."/>
            <person name="Morin E."/>
            <person name="Murat C."/>
            <person name="Riley R."/>
            <person name="Ohm R."/>
            <person name="Sun H."/>
            <person name="Tunlid A."/>
            <person name="Henrissat B."/>
            <person name="Grigoriev I.V."/>
            <person name="Hibbett D.S."/>
            <person name="Martin F."/>
        </authorList>
    </citation>
    <scope>NUCLEOTIDE SEQUENCE [LARGE SCALE GENOMIC DNA]</scope>
    <source>
        <strain evidence="2">F 1598</strain>
    </source>
</reference>
<dbReference type="Proteomes" id="UP000054166">
    <property type="component" value="Unassembled WGS sequence"/>
</dbReference>
<dbReference type="InParanoid" id="A0A0C3GDE8"/>
<name>A0A0C3GDE8_PILCF</name>
<dbReference type="AlphaFoldDB" id="A0A0C3GDE8"/>
<evidence type="ECO:0000313" key="2">
    <source>
        <dbReference type="Proteomes" id="UP000054166"/>
    </source>
</evidence>
<protein>
    <submittedName>
        <fullName evidence="1">Uncharacterized protein</fullName>
    </submittedName>
</protein>
<dbReference type="HOGENOM" id="CLU_2776786_0_0_1"/>
<dbReference type="EMBL" id="KN832974">
    <property type="protein sequence ID" value="KIM89734.1"/>
    <property type="molecule type" value="Genomic_DNA"/>
</dbReference>
<reference evidence="1 2" key="1">
    <citation type="submission" date="2014-04" db="EMBL/GenBank/DDBJ databases">
        <authorList>
            <consortium name="DOE Joint Genome Institute"/>
            <person name="Kuo A."/>
            <person name="Tarkka M."/>
            <person name="Buscot F."/>
            <person name="Kohler A."/>
            <person name="Nagy L.G."/>
            <person name="Floudas D."/>
            <person name="Copeland A."/>
            <person name="Barry K.W."/>
            <person name="Cichocki N."/>
            <person name="Veneault-Fourrey C."/>
            <person name="LaButti K."/>
            <person name="Lindquist E.A."/>
            <person name="Lipzen A."/>
            <person name="Lundell T."/>
            <person name="Morin E."/>
            <person name="Murat C."/>
            <person name="Sun H."/>
            <person name="Tunlid A."/>
            <person name="Henrissat B."/>
            <person name="Grigoriev I.V."/>
            <person name="Hibbett D.S."/>
            <person name="Martin F."/>
            <person name="Nordberg H.P."/>
            <person name="Cantor M.N."/>
            <person name="Hua S.X."/>
        </authorList>
    </citation>
    <scope>NUCLEOTIDE SEQUENCE [LARGE SCALE GENOMIC DNA]</scope>
    <source>
        <strain evidence="1 2">F 1598</strain>
    </source>
</reference>
<proteinExistence type="predicted"/>
<keyword evidence="2" id="KW-1185">Reference proteome</keyword>
<organism evidence="1 2">
    <name type="scientific">Piloderma croceum (strain F 1598)</name>
    <dbReference type="NCBI Taxonomy" id="765440"/>
    <lineage>
        <taxon>Eukaryota</taxon>
        <taxon>Fungi</taxon>
        <taxon>Dikarya</taxon>
        <taxon>Basidiomycota</taxon>
        <taxon>Agaricomycotina</taxon>
        <taxon>Agaricomycetes</taxon>
        <taxon>Agaricomycetidae</taxon>
        <taxon>Atheliales</taxon>
        <taxon>Atheliaceae</taxon>
        <taxon>Piloderma</taxon>
    </lineage>
</organism>
<accession>A0A0C3GDE8</accession>
<sequence>MVENLSVSHFIINNSDNIAVTSKLNVSNCPAVYRQTSLYEIDTHISRRVVHFVNPTSRMKVMSETTRLL</sequence>